<name>A0A9X5BD89_9FIRM</name>
<keyword evidence="1" id="KW-0812">Transmembrane</keyword>
<evidence type="ECO:0000313" key="3">
    <source>
        <dbReference type="Proteomes" id="UP001154420"/>
    </source>
</evidence>
<sequence length="188" mass="21123">MKAIKGNFGYLIAKRRQVLFRTILYFGIALALFITGYVTTGTRKNLLTVVAVLGCLPACKSMVQLIMLIRAKGCSDEAHRVLAPLEGRLIGMYDLYFTSYQKNFALSHMVVDGKVILGYGQKEDCDLKACQEHLQTMLKQGGFKDMTIKLSDDIEKYAQQLKNLNQVEQAGSAEKEDEVRVLLYEISL</sequence>
<dbReference type="OrthoDB" id="9783125at2"/>
<protein>
    <submittedName>
        <fullName evidence="2">Uncharacterized protein</fullName>
    </submittedName>
</protein>
<accession>A0A9X5BD89</accession>
<dbReference type="AlphaFoldDB" id="A0A9X5BD89"/>
<dbReference type="EMBL" id="QZDT01000002">
    <property type="protein sequence ID" value="NBJ91477.1"/>
    <property type="molecule type" value="Genomic_DNA"/>
</dbReference>
<feature type="transmembrane region" description="Helical" evidence="1">
    <location>
        <begin position="46"/>
        <end position="69"/>
    </location>
</feature>
<organism evidence="2 3">
    <name type="scientific">Parablautia muri</name>
    <dbReference type="NCBI Taxonomy" id="2320879"/>
    <lineage>
        <taxon>Bacteria</taxon>
        <taxon>Bacillati</taxon>
        <taxon>Bacillota</taxon>
        <taxon>Clostridia</taxon>
        <taxon>Lachnospirales</taxon>
        <taxon>Lachnospiraceae</taxon>
        <taxon>Parablautia</taxon>
    </lineage>
</organism>
<keyword evidence="1" id="KW-1133">Transmembrane helix</keyword>
<gene>
    <name evidence="2" type="ORF">D5281_02465</name>
</gene>
<evidence type="ECO:0000313" key="2">
    <source>
        <dbReference type="EMBL" id="NBJ91477.1"/>
    </source>
</evidence>
<comment type="caution">
    <text evidence="2">The sequence shown here is derived from an EMBL/GenBank/DDBJ whole genome shotgun (WGS) entry which is preliminary data.</text>
</comment>
<proteinExistence type="predicted"/>
<keyword evidence="3" id="KW-1185">Reference proteome</keyword>
<evidence type="ECO:0000256" key="1">
    <source>
        <dbReference type="SAM" id="Phobius"/>
    </source>
</evidence>
<dbReference type="Proteomes" id="UP001154420">
    <property type="component" value="Unassembled WGS sequence"/>
</dbReference>
<reference evidence="2" key="1">
    <citation type="submission" date="2018-09" db="EMBL/GenBank/DDBJ databases">
        <title>Murine metabolic-syndrome-specific gut microbial biobank.</title>
        <authorList>
            <person name="Liu C."/>
        </authorList>
    </citation>
    <scope>NUCLEOTIDE SEQUENCE</scope>
    <source>
        <strain evidence="2">D42-62</strain>
    </source>
</reference>
<dbReference type="RefSeq" id="WP_160558563.1">
    <property type="nucleotide sequence ID" value="NZ_QZDT01000002.1"/>
</dbReference>
<keyword evidence="1" id="KW-0472">Membrane</keyword>
<feature type="transmembrane region" description="Helical" evidence="1">
    <location>
        <begin position="18"/>
        <end position="40"/>
    </location>
</feature>